<proteinExistence type="predicted"/>
<accession>A0ABR3ZTR2</accession>
<keyword evidence="3" id="KW-1185">Reference proteome</keyword>
<dbReference type="Proteomes" id="UP001590950">
    <property type="component" value="Unassembled WGS sequence"/>
</dbReference>
<comment type="caution">
    <text evidence="2">The sequence shown here is derived from an EMBL/GenBank/DDBJ whole genome shotgun (WGS) entry which is preliminary data.</text>
</comment>
<evidence type="ECO:0000313" key="2">
    <source>
        <dbReference type="EMBL" id="KAL2036415.1"/>
    </source>
</evidence>
<organism evidence="2 3">
    <name type="scientific">Stereocaulon virgatum</name>
    <dbReference type="NCBI Taxonomy" id="373712"/>
    <lineage>
        <taxon>Eukaryota</taxon>
        <taxon>Fungi</taxon>
        <taxon>Dikarya</taxon>
        <taxon>Ascomycota</taxon>
        <taxon>Pezizomycotina</taxon>
        <taxon>Lecanoromycetes</taxon>
        <taxon>OSLEUM clade</taxon>
        <taxon>Lecanoromycetidae</taxon>
        <taxon>Lecanorales</taxon>
        <taxon>Lecanorineae</taxon>
        <taxon>Stereocaulaceae</taxon>
        <taxon>Stereocaulon</taxon>
    </lineage>
</organism>
<evidence type="ECO:0000256" key="1">
    <source>
        <dbReference type="SAM" id="MobiDB-lite"/>
    </source>
</evidence>
<protein>
    <submittedName>
        <fullName evidence="2">Uncharacterized protein</fullName>
    </submittedName>
</protein>
<dbReference type="EMBL" id="JBEFKJ010000101">
    <property type="protein sequence ID" value="KAL2036415.1"/>
    <property type="molecule type" value="Genomic_DNA"/>
</dbReference>
<evidence type="ECO:0000313" key="3">
    <source>
        <dbReference type="Proteomes" id="UP001590950"/>
    </source>
</evidence>
<feature type="region of interest" description="Disordered" evidence="1">
    <location>
        <begin position="96"/>
        <end position="116"/>
    </location>
</feature>
<sequence>MTVIIGRDADIAKTEKKIAALQQQLDNQNTTTLEKTDGSKTLKTAHEECNDTVREKDAETQSLKAMHEGCDEVIESLTAEIKSMAAQAKIDKRSLAQKDELMNIRSEKHERERKNE</sequence>
<gene>
    <name evidence="2" type="ORF">N7G274_010868</name>
</gene>
<reference evidence="2 3" key="1">
    <citation type="submission" date="2024-09" db="EMBL/GenBank/DDBJ databases">
        <title>Rethinking Asexuality: The Enigmatic Case of Functional Sexual Genes in Lepraria (Stereocaulaceae).</title>
        <authorList>
            <person name="Doellman M."/>
            <person name="Sun Y."/>
            <person name="Barcenas-Pena A."/>
            <person name="Lumbsch H.T."/>
            <person name="Grewe F."/>
        </authorList>
    </citation>
    <scope>NUCLEOTIDE SEQUENCE [LARGE SCALE GENOMIC DNA]</scope>
    <source>
        <strain evidence="2 3">Mercado 3170</strain>
    </source>
</reference>
<name>A0ABR3ZTR2_9LECA</name>